<feature type="transmembrane region" description="Helical" evidence="13">
    <location>
        <begin position="392"/>
        <end position="413"/>
    </location>
</feature>
<dbReference type="CDD" id="cd20070">
    <property type="entry name" value="5TM_YidC_Alb3"/>
    <property type="match status" value="1"/>
</dbReference>
<gene>
    <name evidence="13" type="primary">yidC</name>
    <name evidence="16" type="ORF">E4650_07355</name>
    <name evidence="15" type="ORF">SAMN04488588_1191</name>
</gene>
<evidence type="ECO:0000256" key="12">
    <source>
        <dbReference type="ARBA" id="ARBA00033342"/>
    </source>
</evidence>
<feature type="transmembrane region" description="Helical" evidence="13">
    <location>
        <begin position="226"/>
        <end position="245"/>
    </location>
</feature>
<dbReference type="InterPro" id="IPR028055">
    <property type="entry name" value="YidC/Oxa/ALB_C"/>
</dbReference>
<dbReference type="GO" id="GO:0032977">
    <property type="term" value="F:membrane insertase activity"/>
    <property type="evidence" value="ECO:0007669"/>
    <property type="project" value="InterPro"/>
</dbReference>
<keyword evidence="6 13" id="KW-0812">Transmembrane</keyword>
<name>A0A1G6LZK3_9BACT</name>
<dbReference type="GO" id="GO:0015031">
    <property type="term" value="P:protein transport"/>
    <property type="evidence" value="ECO:0007669"/>
    <property type="project" value="UniProtKB-KW"/>
</dbReference>
<feature type="transmembrane region" description="Helical" evidence="13">
    <location>
        <begin position="251"/>
        <end position="270"/>
    </location>
</feature>
<dbReference type="InterPro" id="IPR001708">
    <property type="entry name" value="YidC/ALB3/OXA1/COX18"/>
</dbReference>
<sequence>MKKQLLIIGLIVLSIFAFAIPNVIISENATTIDLQTRIFDLSMDKQGHILEYSIVDFRTKEYKLIYSYGKDSFNLLDTETEEEIIPTDYQISVSENEEYVDMFFFFEGNGLKKYRFYNDPNFHFDVEFVNVEGLVTLPTISYRPGIRQMQSTMVSFIEEIPNTGENLDALVAVEAASQIDNQLRYKTEGRTLSQVYMGPLKRTFMGEVFSEETYDRVSALLDEMGAFGFISRIFYWFVYFLYWLNEITGNFGWAIIIFTVIIRLALYPLYHRQQKSMIKMREIQPEIEKLRKKYKNNQKLQEETMKLYREKNVNPMGGCLPTLIQLPVFIVLWQTIQYFGEAFAYNPRFLFWSDLSQGGFGTNFIFILMSLAAYMAIALLSAQNSKMAWQQIAMSTIFPLLLSSLPSGVFLYYTSNAVIQLIITFYNNRRHGIKGISIRELFGLGPKPVRR</sequence>
<evidence type="ECO:0000256" key="2">
    <source>
        <dbReference type="ARBA" id="ARBA00010527"/>
    </source>
</evidence>
<evidence type="ECO:0000256" key="5">
    <source>
        <dbReference type="ARBA" id="ARBA00022475"/>
    </source>
</evidence>
<keyword evidence="9 13" id="KW-0472">Membrane</keyword>
<evidence type="ECO:0000256" key="6">
    <source>
        <dbReference type="ARBA" id="ARBA00022692"/>
    </source>
</evidence>
<dbReference type="PANTHER" id="PTHR12428">
    <property type="entry name" value="OXA1"/>
    <property type="match status" value="1"/>
</dbReference>
<keyword evidence="10 13" id="KW-0143">Chaperone</keyword>
<evidence type="ECO:0000313" key="17">
    <source>
        <dbReference type="Proteomes" id="UP000199322"/>
    </source>
</evidence>
<evidence type="ECO:0000256" key="3">
    <source>
        <dbReference type="ARBA" id="ARBA00015325"/>
    </source>
</evidence>
<dbReference type="STRING" id="28234.SAMN04488588_1191"/>
<feature type="domain" description="Membrane insertase YidC/Oxa/ALB C-terminal" evidence="14">
    <location>
        <begin position="251"/>
        <end position="428"/>
    </location>
</feature>
<dbReference type="EMBL" id="SRME01000004">
    <property type="protein sequence ID" value="TGG87554.1"/>
    <property type="molecule type" value="Genomic_DNA"/>
</dbReference>
<evidence type="ECO:0000256" key="10">
    <source>
        <dbReference type="ARBA" id="ARBA00023186"/>
    </source>
</evidence>
<evidence type="ECO:0000259" key="14">
    <source>
        <dbReference type="Pfam" id="PF02096"/>
    </source>
</evidence>
<comment type="function">
    <text evidence="13">Required for the insertion and/or proper folding and/or complex formation of integral membrane proteins into the membrane. Involved in integration of membrane proteins that insert both dependently and independently of the Sec translocase complex, as well as at least some lipoproteins. Aids folding of multispanning membrane proteins.</text>
</comment>
<evidence type="ECO:0000256" key="4">
    <source>
        <dbReference type="ARBA" id="ARBA00022448"/>
    </source>
</evidence>
<reference evidence="16 18" key="2">
    <citation type="submission" date="2019-04" db="EMBL/GenBank/DDBJ databases">
        <title>Draft genome sequence data and analysis of a Fermenting Bacterium, Geotoga petraea strain HO-Geo1, isolated from heavy-oil petroleum reservoir in Russia.</title>
        <authorList>
            <person name="Grouzdev D.S."/>
            <person name="Semenova E.M."/>
            <person name="Sokolova D.S."/>
            <person name="Tourova T.P."/>
            <person name="Poltaraus A.B."/>
            <person name="Nazina T.N."/>
        </authorList>
    </citation>
    <scope>NUCLEOTIDE SEQUENCE [LARGE SCALE GENOMIC DNA]</scope>
    <source>
        <strain evidence="16 18">HO-Geo1</strain>
    </source>
</reference>
<evidence type="ECO:0000313" key="18">
    <source>
        <dbReference type="Proteomes" id="UP000297288"/>
    </source>
</evidence>
<dbReference type="InterPro" id="IPR047196">
    <property type="entry name" value="YidC_ALB_C"/>
</dbReference>
<keyword evidence="17" id="KW-1185">Reference proteome</keyword>
<comment type="subunit">
    <text evidence="13">Interacts with the Sec translocase complex via SecD. Specifically interacts with transmembrane segments of nascent integral membrane proteins during membrane integration.</text>
</comment>
<dbReference type="GO" id="GO:0005886">
    <property type="term" value="C:plasma membrane"/>
    <property type="evidence" value="ECO:0007669"/>
    <property type="project" value="UniProtKB-SubCell"/>
</dbReference>
<feature type="transmembrane region" description="Helical" evidence="13">
    <location>
        <begin position="6"/>
        <end position="25"/>
    </location>
</feature>
<dbReference type="Pfam" id="PF02096">
    <property type="entry name" value="60KD_IMP"/>
    <property type="match status" value="1"/>
</dbReference>
<comment type="subcellular location">
    <subcellularLocation>
        <location evidence="1">Cell inner membrane</location>
        <topology evidence="1">Multi-pass membrane protein</topology>
    </subcellularLocation>
    <subcellularLocation>
        <location evidence="13">Cell membrane</location>
        <topology evidence="13">Multi-pass membrane protein</topology>
    </subcellularLocation>
</comment>
<proteinExistence type="inferred from homology"/>
<comment type="similarity">
    <text evidence="2 13">Belongs to the OXA1/ALB3/YidC family. Type 1 subfamily.</text>
</comment>
<keyword evidence="5 13" id="KW-1003">Cell membrane</keyword>
<dbReference type="AlphaFoldDB" id="A0A1G6LZK3"/>
<dbReference type="NCBIfam" id="TIGR03592">
    <property type="entry name" value="yidC_oxa1_cterm"/>
    <property type="match status" value="1"/>
</dbReference>
<feature type="transmembrane region" description="Helical" evidence="13">
    <location>
        <begin position="360"/>
        <end position="380"/>
    </location>
</feature>
<evidence type="ECO:0000256" key="13">
    <source>
        <dbReference type="HAMAP-Rule" id="MF_01810"/>
    </source>
</evidence>
<evidence type="ECO:0000256" key="1">
    <source>
        <dbReference type="ARBA" id="ARBA00004429"/>
    </source>
</evidence>
<evidence type="ECO:0000256" key="11">
    <source>
        <dbReference type="ARBA" id="ARBA00033245"/>
    </source>
</evidence>
<evidence type="ECO:0000256" key="9">
    <source>
        <dbReference type="ARBA" id="ARBA00023136"/>
    </source>
</evidence>
<keyword evidence="4 13" id="KW-0813">Transport</keyword>
<dbReference type="OrthoDB" id="9780552at2"/>
<dbReference type="RefSeq" id="WP_091403606.1">
    <property type="nucleotide sequence ID" value="NZ_FMYV01000004.1"/>
</dbReference>
<dbReference type="PANTHER" id="PTHR12428:SF65">
    <property type="entry name" value="CYTOCHROME C OXIDASE ASSEMBLY PROTEIN COX18, MITOCHONDRIAL"/>
    <property type="match status" value="1"/>
</dbReference>
<dbReference type="InterPro" id="IPR019998">
    <property type="entry name" value="Membr_insert_YidC"/>
</dbReference>
<feature type="transmembrane region" description="Helical" evidence="13">
    <location>
        <begin position="319"/>
        <end position="340"/>
    </location>
</feature>
<evidence type="ECO:0000313" key="16">
    <source>
        <dbReference type="EMBL" id="TGG87554.1"/>
    </source>
</evidence>
<dbReference type="HAMAP" id="MF_01810">
    <property type="entry name" value="YidC_type1"/>
    <property type="match status" value="1"/>
</dbReference>
<dbReference type="EMBL" id="FMYV01000004">
    <property type="protein sequence ID" value="SDC48659.1"/>
    <property type="molecule type" value="Genomic_DNA"/>
</dbReference>
<organism evidence="15 17">
    <name type="scientific">Geotoga petraea</name>
    <dbReference type="NCBI Taxonomy" id="28234"/>
    <lineage>
        <taxon>Bacteria</taxon>
        <taxon>Thermotogati</taxon>
        <taxon>Thermotogota</taxon>
        <taxon>Thermotogae</taxon>
        <taxon>Petrotogales</taxon>
        <taxon>Petrotogaceae</taxon>
        <taxon>Geotoga</taxon>
    </lineage>
</organism>
<keyword evidence="8 13" id="KW-1133">Transmembrane helix</keyword>
<evidence type="ECO:0000313" key="15">
    <source>
        <dbReference type="EMBL" id="SDC48659.1"/>
    </source>
</evidence>
<protein>
    <recommendedName>
        <fullName evidence="3 13">Membrane protein insertase YidC</fullName>
    </recommendedName>
    <alternativeName>
        <fullName evidence="12 13">Foldase YidC</fullName>
    </alternativeName>
    <alternativeName>
        <fullName evidence="11 13">Membrane integrase YidC</fullName>
    </alternativeName>
    <alternativeName>
        <fullName evidence="13">Membrane protein YidC</fullName>
    </alternativeName>
</protein>
<evidence type="ECO:0000256" key="7">
    <source>
        <dbReference type="ARBA" id="ARBA00022927"/>
    </source>
</evidence>
<keyword evidence="7 13" id="KW-0653">Protein transport</keyword>
<dbReference type="Proteomes" id="UP000199322">
    <property type="component" value="Unassembled WGS sequence"/>
</dbReference>
<dbReference type="Proteomes" id="UP000297288">
    <property type="component" value="Unassembled WGS sequence"/>
</dbReference>
<dbReference type="GO" id="GO:0051205">
    <property type="term" value="P:protein insertion into membrane"/>
    <property type="evidence" value="ECO:0007669"/>
    <property type="project" value="TreeGrafter"/>
</dbReference>
<dbReference type="CDD" id="cd19668">
    <property type="entry name" value="TmYidC_peri"/>
    <property type="match status" value="1"/>
</dbReference>
<accession>A0A1G6LZK3</accession>
<evidence type="ECO:0000256" key="8">
    <source>
        <dbReference type="ARBA" id="ARBA00022989"/>
    </source>
</evidence>
<reference evidence="15 17" key="1">
    <citation type="submission" date="2016-10" db="EMBL/GenBank/DDBJ databases">
        <authorList>
            <person name="de Groot N.N."/>
        </authorList>
    </citation>
    <scope>NUCLEOTIDE SEQUENCE [LARGE SCALE GENOMIC DNA]</scope>
    <source>
        <strain evidence="15 17">WG14</strain>
    </source>
</reference>